<gene>
    <name evidence="7" type="ORF">RRG08_044805</name>
</gene>
<keyword evidence="4 5" id="KW-0472">Membrane</keyword>
<feature type="transmembrane region" description="Helical" evidence="5">
    <location>
        <begin position="388"/>
        <end position="410"/>
    </location>
</feature>
<feature type="transmembrane region" description="Helical" evidence="5">
    <location>
        <begin position="445"/>
        <end position="469"/>
    </location>
</feature>
<dbReference type="PROSITE" id="PS50850">
    <property type="entry name" value="MFS"/>
    <property type="match status" value="1"/>
</dbReference>
<evidence type="ECO:0000256" key="3">
    <source>
        <dbReference type="ARBA" id="ARBA00022989"/>
    </source>
</evidence>
<keyword evidence="2 5" id="KW-0812">Transmembrane</keyword>
<feature type="transmembrane region" description="Helical" evidence="5">
    <location>
        <begin position="417"/>
        <end position="439"/>
    </location>
</feature>
<dbReference type="Proteomes" id="UP001283361">
    <property type="component" value="Unassembled WGS sequence"/>
</dbReference>
<evidence type="ECO:0000259" key="6">
    <source>
        <dbReference type="PROSITE" id="PS50850"/>
    </source>
</evidence>
<feature type="transmembrane region" description="Helical" evidence="5">
    <location>
        <begin position="234"/>
        <end position="256"/>
    </location>
</feature>
<comment type="subcellular location">
    <subcellularLocation>
        <location evidence="1">Membrane</location>
        <topology evidence="1">Multi-pass membrane protein</topology>
    </subcellularLocation>
</comment>
<feature type="transmembrane region" description="Helical" evidence="5">
    <location>
        <begin position="355"/>
        <end position="376"/>
    </location>
</feature>
<feature type="transmembrane region" description="Helical" evidence="5">
    <location>
        <begin position="514"/>
        <end position="533"/>
    </location>
</feature>
<dbReference type="GO" id="GO:0022857">
    <property type="term" value="F:transmembrane transporter activity"/>
    <property type="evidence" value="ECO:0007669"/>
    <property type="project" value="InterPro"/>
</dbReference>
<dbReference type="SUPFAM" id="SSF103473">
    <property type="entry name" value="MFS general substrate transporter"/>
    <property type="match status" value="1"/>
</dbReference>
<evidence type="ECO:0000313" key="8">
    <source>
        <dbReference type="Proteomes" id="UP001283361"/>
    </source>
</evidence>
<proteinExistence type="predicted"/>
<dbReference type="InterPro" id="IPR020846">
    <property type="entry name" value="MFS_dom"/>
</dbReference>
<feature type="transmembrane region" description="Helical" evidence="5">
    <location>
        <begin position="145"/>
        <end position="167"/>
    </location>
</feature>
<keyword evidence="8" id="KW-1185">Reference proteome</keyword>
<evidence type="ECO:0000313" key="7">
    <source>
        <dbReference type="EMBL" id="KAK3777515.1"/>
    </source>
</evidence>
<reference evidence="7" key="1">
    <citation type="journal article" date="2023" name="G3 (Bethesda)">
        <title>A reference genome for the long-term kleptoplast-retaining sea slug Elysia crispata morphotype clarki.</title>
        <authorList>
            <person name="Eastman K.E."/>
            <person name="Pendleton A.L."/>
            <person name="Shaikh M.A."/>
            <person name="Suttiyut T."/>
            <person name="Ogas R."/>
            <person name="Tomko P."/>
            <person name="Gavelis G."/>
            <person name="Widhalm J.R."/>
            <person name="Wisecaver J.H."/>
        </authorList>
    </citation>
    <scope>NUCLEOTIDE SEQUENCE</scope>
    <source>
        <strain evidence="7">ECLA1</strain>
    </source>
</reference>
<dbReference type="Pfam" id="PF00083">
    <property type="entry name" value="Sugar_tr"/>
    <property type="match status" value="1"/>
</dbReference>
<protein>
    <recommendedName>
        <fullName evidence="6">Major facilitator superfamily (MFS) profile domain-containing protein</fullName>
    </recommendedName>
</protein>
<dbReference type="InterPro" id="IPR036259">
    <property type="entry name" value="MFS_trans_sf"/>
</dbReference>
<dbReference type="Gene3D" id="1.20.1250.20">
    <property type="entry name" value="MFS general substrate transporter like domains"/>
    <property type="match status" value="1"/>
</dbReference>
<organism evidence="7 8">
    <name type="scientific">Elysia crispata</name>
    <name type="common">lettuce slug</name>
    <dbReference type="NCBI Taxonomy" id="231223"/>
    <lineage>
        <taxon>Eukaryota</taxon>
        <taxon>Metazoa</taxon>
        <taxon>Spiralia</taxon>
        <taxon>Lophotrochozoa</taxon>
        <taxon>Mollusca</taxon>
        <taxon>Gastropoda</taxon>
        <taxon>Heterobranchia</taxon>
        <taxon>Euthyneura</taxon>
        <taxon>Panpulmonata</taxon>
        <taxon>Sacoglossa</taxon>
        <taxon>Placobranchoidea</taxon>
        <taxon>Plakobranchidae</taxon>
        <taxon>Elysia</taxon>
    </lineage>
</organism>
<sequence length="553" mass="61287">MDTPENGKTLDDALSHVGDWGLYQKRMVLLSFLACAGEGMHLITTIFTMGSRDFRCAVPGLLNDTYDIQNEAHARLINASIPWDSDKDGYSQCSRYKNSVNESAWETTNMTSVPTVSCSRWVYSSDVFASSIISELEMVCDRKLYISHANMMSMAGLMVGSITSGALSDLLGRKKSFLFFYWFHMVLAFCSVLATTIPTFLIVRFLVAATGIAFYMSIFVLCTEIVLPKRRVPAALGTNCGWVAGMMVLLLMAYLFRYWKTLQVALAIPLIPGAIGFFWLIPESPRWLLNKGRYSEAHKIMVDIARVNKRELPEKLLLQETDRQTTSEKSKNLEQNQQSTSGWKNLLLLAKSPVLAVRLAILSFSWAVNSMVYYGVTLNMGAIIQGDIYINFLILAVLEVLSYLMVIFVTRWIGRRIFYCLSVFVGGGACLVTILPIVFGYDTVWINVLLSNIGRFGISAAFGIIWLYTPELLPTPSRQSGIGLCSFIGRLGGMVSPYIATLDSVIDGPVGNCAPLLVFGALAVAAGLLCLLLPETAKRKLPETVEEAENIKR</sequence>
<name>A0AAE0ZXS6_9GAST</name>
<feature type="transmembrane region" description="Helical" evidence="5">
    <location>
        <begin position="179"/>
        <end position="200"/>
    </location>
</feature>
<dbReference type="CDD" id="cd17317">
    <property type="entry name" value="MFS_SLC22"/>
    <property type="match status" value="1"/>
</dbReference>
<feature type="transmembrane region" description="Helical" evidence="5">
    <location>
        <begin position="206"/>
        <end position="227"/>
    </location>
</feature>
<comment type="caution">
    <text evidence="7">The sequence shown here is derived from an EMBL/GenBank/DDBJ whole genome shotgun (WGS) entry which is preliminary data.</text>
</comment>
<evidence type="ECO:0000256" key="2">
    <source>
        <dbReference type="ARBA" id="ARBA00022692"/>
    </source>
</evidence>
<dbReference type="AlphaFoldDB" id="A0AAE0ZXS6"/>
<accession>A0AAE0ZXS6</accession>
<dbReference type="InterPro" id="IPR005828">
    <property type="entry name" value="MFS_sugar_transport-like"/>
</dbReference>
<dbReference type="EMBL" id="JAWDGP010003068">
    <property type="protein sequence ID" value="KAK3777515.1"/>
    <property type="molecule type" value="Genomic_DNA"/>
</dbReference>
<dbReference type="GO" id="GO:0016020">
    <property type="term" value="C:membrane"/>
    <property type="evidence" value="ECO:0007669"/>
    <property type="project" value="UniProtKB-SubCell"/>
</dbReference>
<dbReference type="PANTHER" id="PTHR24064">
    <property type="entry name" value="SOLUTE CARRIER FAMILY 22 MEMBER"/>
    <property type="match status" value="1"/>
</dbReference>
<evidence type="ECO:0000256" key="5">
    <source>
        <dbReference type="SAM" id="Phobius"/>
    </source>
</evidence>
<feature type="transmembrane region" description="Helical" evidence="5">
    <location>
        <begin position="481"/>
        <end position="502"/>
    </location>
</feature>
<feature type="transmembrane region" description="Helical" evidence="5">
    <location>
        <begin position="262"/>
        <end position="281"/>
    </location>
</feature>
<keyword evidence="3 5" id="KW-1133">Transmembrane helix</keyword>
<evidence type="ECO:0000256" key="4">
    <source>
        <dbReference type="ARBA" id="ARBA00023136"/>
    </source>
</evidence>
<feature type="domain" description="Major facilitator superfamily (MFS) profile" evidence="6">
    <location>
        <begin position="110"/>
        <end position="538"/>
    </location>
</feature>
<evidence type="ECO:0000256" key="1">
    <source>
        <dbReference type="ARBA" id="ARBA00004141"/>
    </source>
</evidence>